<organism evidence="1 2">
    <name type="scientific">Streptosporangium longisporum</name>
    <dbReference type="NCBI Taxonomy" id="46187"/>
    <lineage>
        <taxon>Bacteria</taxon>
        <taxon>Bacillati</taxon>
        <taxon>Actinomycetota</taxon>
        <taxon>Actinomycetes</taxon>
        <taxon>Streptosporangiales</taxon>
        <taxon>Streptosporangiaceae</taxon>
        <taxon>Streptosporangium</taxon>
    </lineage>
</organism>
<protein>
    <submittedName>
        <fullName evidence="1">Uncharacterized protein</fullName>
    </submittedName>
</protein>
<accession>A0ABP6L741</accession>
<name>A0ABP6L741_9ACTN</name>
<dbReference type="EMBL" id="BAAAWD010000019">
    <property type="protein sequence ID" value="GAA3032022.1"/>
    <property type="molecule type" value="Genomic_DNA"/>
</dbReference>
<comment type="caution">
    <text evidence="1">The sequence shown here is derived from an EMBL/GenBank/DDBJ whole genome shotgun (WGS) entry which is preliminary data.</text>
</comment>
<sequence>MKVNVMWVTAQVLAHADPNFDIHEFAPLSGVRGLSPFLPKSGLRRDHDGNYMQAPPV</sequence>
<evidence type="ECO:0000313" key="1">
    <source>
        <dbReference type="EMBL" id="GAA3032022.1"/>
    </source>
</evidence>
<proteinExistence type="predicted"/>
<evidence type="ECO:0000313" key="2">
    <source>
        <dbReference type="Proteomes" id="UP001499930"/>
    </source>
</evidence>
<gene>
    <name evidence="1" type="ORF">GCM10017559_69030</name>
</gene>
<dbReference type="Proteomes" id="UP001499930">
    <property type="component" value="Unassembled WGS sequence"/>
</dbReference>
<dbReference type="RefSeq" id="WP_344903886.1">
    <property type="nucleotide sequence ID" value="NZ_BAAAWD010000019.1"/>
</dbReference>
<keyword evidence="2" id="KW-1185">Reference proteome</keyword>
<reference evidence="2" key="1">
    <citation type="journal article" date="2019" name="Int. J. Syst. Evol. Microbiol.">
        <title>The Global Catalogue of Microorganisms (GCM) 10K type strain sequencing project: providing services to taxonomists for standard genome sequencing and annotation.</title>
        <authorList>
            <consortium name="The Broad Institute Genomics Platform"/>
            <consortium name="The Broad Institute Genome Sequencing Center for Infectious Disease"/>
            <person name="Wu L."/>
            <person name="Ma J."/>
        </authorList>
    </citation>
    <scope>NUCLEOTIDE SEQUENCE [LARGE SCALE GENOMIC DNA]</scope>
    <source>
        <strain evidence="2">JCM 3106</strain>
    </source>
</reference>